<evidence type="ECO:0000313" key="4">
    <source>
        <dbReference type="Proteomes" id="UP000192273"/>
    </source>
</evidence>
<dbReference type="AlphaFoldDB" id="A0A1V0RQV6"/>
<dbReference type="PANTHER" id="PTHR34136:SF1">
    <property type="entry name" value="UDP-N-ACETYL-D-MANNOSAMINURONIC ACID TRANSFERASE"/>
    <property type="match status" value="1"/>
</dbReference>
<dbReference type="EC" id="2.4.1.187" evidence="3"/>
<dbReference type="PANTHER" id="PTHR34136">
    <property type="match status" value="1"/>
</dbReference>
<evidence type="ECO:0000256" key="2">
    <source>
        <dbReference type="ARBA" id="ARBA00022679"/>
    </source>
</evidence>
<dbReference type="Pfam" id="PF03808">
    <property type="entry name" value="Glyco_tran_WecG"/>
    <property type="match status" value="1"/>
</dbReference>
<name>A0A1V0RQV6_9RHOB</name>
<dbReference type="EMBL" id="CP020474">
    <property type="protein sequence ID" value="ARE84086.1"/>
    <property type="molecule type" value="Genomic_DNA"/>
</dbReference>
<dbReference type="InterPro" id="IPR004629">
    <property type="entry name" value="WecG_TagA_CpsF"/>
</dbReference>
<evidence type="ECO:0000313" key="3">
    <source>
        <dbReference type="EMBL" id="ARE84086.1"/>
    </source>
</evidence>
<sequence length="249" mass="26599">MEFRIQDEVIRIAPRDASRLLSVLRDRFRARRGFALATLNLDHLVKLRHDSAFLAAYLRHDLVVADGNPVVWLSRLAGRPVGLVPGADMVVPMARLAAEAGASVALVGSTEAALHAAGEALCDRVPGLVIAARIAPPMGFDPLGAQGTEVIAALRASGAGLCLLALGAPKQEIFAARAHAALPHMGFASIGAGLDFIAGVQPRAPLWARRLALEWLWRMLSSPRRLVPRYARCAAILPGLMVAAWRLRG</sequence>
<dbReference type="CDD" id="cd06533">
    <property type="entry name" value="Glyco_transf_WecG_TagA"/>
    <property type="match status" value="1"/>
</dbReference>
<organism evidence="3 4">
    <name type="scientific">Roseovarius mucosus</name>
    <dbReference type="NCBI Taxonomy" id="215743"/>
    <lineage>
        <taxon>Bacteria</taxon>
        <taxon>Pseudomonadati</taxon>
        <taxon>Pseudomonadota</taxon>
        <taxon>Alphaproteobacteria</taxon>
        <taxon>Rhodobacterales</taxon>
        <taxon>Roseobacteraceae</taxon>
        <taxon>Roseovarius</taxon>
    </lineage>
</organism>
<keyword evidence="4" id="KW-1185">Reference proteome</keyword>
<reference evidence="3 4" key="1">
    <citation type="submission" date="2017-03" db="EMBL/GenBank/DDBJ databases">
        <title>Genome Sequence of Roseovarius mucosus strain SMR3 Isolated from a culture of the Diatom Skeletonema marinoi.</title>
        <authorList>
            <person name="Topel M."/>
            <person name="Pinder M."/>
            <person name="Johansson O.N."/>
            <person name="Kourtchenko O."/>
            <person name="Godhe A."/>
            <person name="Clarke A.K."/>
        </authorList>
    </citation>
    <scope>NUCLEOTIDE SEQUENCE [LARGE SCALE GENOMIC DNA]</scope>
    <source>
        <strain evidence="3 4">SMR3</strain>
    </source>
</reference>
<dbReference type="KEGG" id="rmm:ROSMUCSMR3_02617"/>
<gene>
    <name evidence="3" type="primary">tagA</name>
    <name evidence="3" type="ORF">ROSMUCSMR3_02617</name>
</gene>
<dbReference type="OrthoDB" id="9771846at2"/>
<keyword evidence="2 3" id="KW-0808">Transferase</keyword>
<evidence type="ECO:0000256" key="1">
    <source>
        <dbReference type="ARBA" id="ARBA00022676"/>
    </source>
</evidence>
<proteinExistence type="predicted"/>
<dbReference type="Proteomes" id="UP000192273">
    <property type="component" value="Chromosome"/>
</dbReference>
<keyword evidence="1 3" id="KW-0328">Glycosyltransferase</keyword>
<protein>
    <submittedName>
        <fullName evidence="3">Putative N-acetylmannosaminyltransferase</fullName>
        <ecNumber evidence="3">2.4.1.187</ecNumber>
    </submittedName>
</protein>
<dbReference type="RefSeq" id="WP_081507558.1">
    <property type="nucleotide sequence ID" value="NZ_CP020474.1"/>
</dbReference>
<dbReference type="NCBIfam" id="TIGR00696">
    <property type="entry name" value="wecG_tagA_cpsF"/>
    <property type="match status" value="1"/>
</dbReference>
<dbReference type="GO" id="GO:0047244">
    <property type="term" value="F:N-acetylglucosaminyldiphosphoundecaprenol N-acetyl-beta-D-mannosaminyltransferase activity"/>
    <property type="evidence" value="ECO:0007669"/>
    <property type="project" value="UniProtKB-EC"/>
</dbReference>
<accession>A0A1V0RQV6</accession>